<dbReference type="Gene3D" id="1.25.40.10">
    <property type="entry name" value="Tetratricopeptide repeat domain"/>
    <property type="match status" value="2"/>
</dbReference>
<protein>
    <recommendedName>
        <fullName evidence="6">TPR_REGION domain-containing protein</fullName>
    </recommendedName>
</protein>
<reference evidence="4 5" key="1">
    <citation type="submission" date="2017-06" db="EMBL/GenBank/DDBJ databases">
        <title>A platform for efficient transgenesis in Macrostomum lignano, a flatworm model organism for stem cell research.</title>
        <authorList>
            <person name="Berezikov E."/>
        </authorList>
    </citation>
    <scope>NUCLEOTIDE SEQUENCE [LARGE SCALE GENOMIC DNA]</scope>
    <source>
        <strain evidence="4">DV1</strain>
        <tissue evidence="4">Whole organism</tissue>
    </source>
</reference>
<name>A0A267EQI1_9PLAT</name>
<dbReference type="AlphaFoldDB" id="A0A267EQI1"/>
<gene>
    <name evidence="4" type="ORF">BOX15_Mlig026815g1</name>
</gene>
<feature type="repeat" description="TPR" evidence="1">
    <location>
        <begin position="277"/>
        <end position="310"/>
    </location>
</feature>
<keyword evidence="5" id="KW-1185">Reference proteome</keyword>
<dbReference type="GO" id="GO:0015629">
    <property type="term" value="C:actin cytoskeleton"/>
    <property type="evidence" value="ECO:0007669"/>
    <property type="project" value="TreeGrafter"/>
</dbReference>
<proteinExistence type="predicted"/>
<dbReference type="OrthoDB" id="2115703at2759"/>
<evidence type="ECO:0000313" key="5">
    <source>
        <dbReference type="Proteomes" id="UP000215902"/>
    </source>
</evidence>
<feature type="compositionally biased region" description="Low complexity" evidence="2">
    <location>
        <begin position="310"/>
        <end position="321"/>
    </location>
</feature>
<evidence type="ECO:0000256" key="3">
    <source>
        <dbReference type="SAM" id="SignalP"/>
    </source>
</evidence>
<dbReference type="InterPro" id="IPR019734">
    <property type="entry name" value="TPR_rpt"/>
</dbReference>
<feature type="chain" id="PRO_5012379478" description="TPR_REGION domain-containing protein" evidence="3">
    <location>
        <begin position="17"/>
        <end position="1271"/>
    </location>
</feature>
<keyword evidence="1" id="KW-0802">TPR repeat</keyword>
<keyword evidence="3" id="KW-0732">Signal</keyword>
<feature type="signal peptide" evidence="3">
    <location>
        <begin position="1"/>
        <end position="16"/>
    </location>
</feature>
<feature type="compositionally biased region" description="Low complexity" evidence="2">
    <location>
        <begin position="986"/>
        <end position="1000"/>
    </location>
</feature>
<dbReference type="EMBL" id="NIVC01001813">
    <property type="protein sequence ID" value="PAA63805.1"/>
    <property type="molecule type" value="Genomic_DNA"/>
</dbReference>
<organism evidence="4 5">
    <name type="scientific">Macrostomum lignano</name>
    <dbReference type="NCBI Taxonomy" id="282301"/>
    <lineage>
        <taxon>Eukaryota</taxon>
        <taxon>Metazoa</taxon>
        <taxon>Spiralia</taxon>
        <taxon>Lophotrochozoa</taxon>
        <taxon>Platyhelminthes</taxon>
        <taxon>Rhabditophora</taxon>
        <taxon>Macrostomorpha</taxon>
        <taxon>Macrostomida</taxon>
        <taxon>Macrostomidae</taxon>
        <taxon>Macrostomum</taxon>
    </lineage>
</organism>
<evidence type="ECO:0000256" key="1">
    <source>
        <dbReference type="PROSITE-ProRule" id="PRU00339"/>
    </source>
</evidence>
<dbReference type="SUPFAM" id="SSF48452">
    <property type="entry name" value="TPR-like"/>
    <property type="match status" value="2"/>
</dbReference>
<feature type="compositionally biased region" description="Low complexity" evidence="2">
    <location>
        <begin position="1036"/>
        <end position="1057"/>
    </location>
</feature>
<dbReference type="Proteomes" id="UP000215902">
    <property type="component" value="Unassembled WGS sequence"/>
</dbReference>
<feature type="region of interest" description="Disordered" evidence="2">
    <location>
        <begin position="310"/>
        <end position="350"/>
    </location>
</feature>
<comment type="caution">
    <text evidence="4">The sequence shown here is derived from an EMBL/GenBank/DDBJ whole genome shotgun (WGS) entry which is preliminary data.</text>
</comment>
<dbReference type="SMART" id="SM00028">
    <property type="entry name" value="TPR"/>
    <property type="match status" value="6"/>
</dbReference>
<feature type="compositionally biased region" description="Basic and acidic residues" evidence="2">
    <location>
        <begin position="325"/>
        <end position="336"/>
    </location>
</feature>
<evidence type="ECO:0000256" key="2">
    <source>
        <dbReference type="SAM" id="MobiDB-lite"/>
    </source>
</evidence>
<dbReference type="InterPro" id="IPR011990">
    <property type="entry name" value="TPR-like_helical_dom_sf"/>
</dbReference>
<evidence type="ECO:0000313" key="4">
    <source>
        <dbReference type="EMBL" id="PAA63805.1"/>
    </source>
</evidence>
<feature type="compositionally biased region" description="Low complexity" evidence="2">
    <location>
        <begin position="441"/>
        <end position="465"/>
    </location>
</feature>
<feature type="region of interest" description="Disordered" evidence="2">
    <location>
        <begin position="498"/>
        <end position="519"/>
    </location>
</feature>
<dbReference type="PANTHER" id="PTHR16091">
    <property type="entry name" value="TTC17 PROTEIN"/>
    <property type="match status" value="1"/>
</dbReference>
<accession>A0A267EQI1</accession>
<dbReference type="PANTHER" id="PTHR16091:SF1">
    <property type="entry name" value="TETRATRICOPEPTIDE REPEAT PROTEIN 17"/>
    <property type="match status" value="1"/>
</dbReference>
<dbReference type="InterPro" id="IPR052630">
    <property type="entry name" value="TTC17"/>
</dbReference>
<sequence>QYLVQLLLLLIQPVWPPHPLPASASTHWVASPDGGLPQPLPAEQSRLSMRRPADLAEWLRQWERLQLLDSLERELAESDATLESMPAKDDAFVEQFQRSNADCVAAGKPLQDLDLFVSVPLDPGLDLGAKPDTAWRAVSLLVPDCEAAMELPFSMDSLEHVASVRHRAELEAPPDIFLYRTAVPGGLTPDQYGHLIGEAMAANASSWHLHNMASYYWRIKGDAPRAAECALRALRLASHHSRDAVLLNLASLLHAAKRHSDALTVLRSALAINSRSQAAYMLLGNVLTLLADFPAALRAYQSALALPLSSPPAAEKQQQQQPATGDKKSGKAEKPSLPEATPSDSSLTSKAAPSAGAVLALRADAQRKAAAVRCQLGLESSLRQQNRQVGAAMARVQRFHARSEALARAKELAASEVAPLQARKASEAAYHEYLARHPSLSPAARPTAAAASSSASSPSPQPSVADFSQPRRPPVHQVARIDLPEALRYLVNASAFPSPSECRSHGETSGSDLQSVPSEHVPLENKGFESVAMLTDGLGIRIGDEHPLPWYPPDCSEFPDPQPSRLTGDHLEAVKLARAADPSVGQQSSASSSRHQQRQPMDGFASMQPEPAEPLLGGLSLRMHLDDLGQRLLTGLRSGRGGPQWALFTLAGAFWRVRASPRRSVDCLRRAIFLAPDNYRDVPLLCLAGMLARSGHLADAASLTADALAGPGALEPAVHAMHGHLLAGLSNYSGAEAHYLAAMRQDPERAADLTARLAAVRCQRRSAEAAGIGGHSASSPFDPDRPCRGRHACAELRAHFQEKICDLYSHYMQYSASECLAPANSIAFKVPHIHLLPRKDNSQAVIKGLLFNSDRSGAAADPSGADCVVFNDSSQSPGCQKLAAATAAAKVLAETVEFVNRLQRLIDRHAELLQAGRPPLSQLNLEGCPSAASLAEPAPPTWPGDLLLDRLSRLHKRRRLHLDFQRRLRQASAPAVSKNASGGNEMAANSSDSVAAAADMEANDTRLPAATAESLASGAAPACPTTAADLLAEDTQQQQQQQQQMLQQGPAAPAASTFSAPLREGQQQLRRLLAEAQLGRKFFRPDAEPVAALSEANKRLGGQLAELLSGLGLRWSDLGSDMANNEAEIARLVPNRRPGTPSSEAWASAALAALQHRRHGNHTAAFECLLTAHDWAPAGARHVALLGLAELLGLYDEVGRRLAFVLIDLAFAQSQPTAAGHMALANIHAGSNDWLEAAKHYEIAAALDPELVLAAERSEAIRCLIKRNNIV</sequence>
<dbReference type="GO" id="GO:0005737">
    <property type="term" value="C:cytoplasm"/>
    <property type="evidence" value="ECO:0007669"/>
    <property type="project" value="TreeGrafter"/>
</dbReference>
<dbReference type="PROSITE" id="PS50005">
    <property type="entry name" value="TPR"/>
    <property type="match status" value="1"/>
</dbReference>
<feature type="region of interest" description="Disordered" evidence="2">
    <location>
        <begin position="1033"/>
        <end position="1057"/>
    </location>
</feature>
<dbReference type="GO" id="GO:0030041">
    <property type="term" value="P:actin filament polymerization"/>
    <property type="evidence" value="ECO:0007669"/>
    <property type="project" value="TreeGrafter"/>
</dbReference>
<feature type="region of interest" description="Disordered" evidence="2">
    <location>
        <begin position="441"/>
        <end position="474"/>
    </location>
</feature>
<feature type="non-terminal residue" evidence="4">
    <location>
        <position position="1"/>
    </location>
</feature>
<feature type="region of interest" description="Disordered" evidence="2">
    <location>
        <begin position="579"/>
        <end position="610"/>
    </location>
</feature>
<evidence type="ECO:0008006" key="6">
    <source>
        <dbReference type="Google" id="ProtNLM"/>
    </source>
</evidence>
<feature type="region of interest" description="Disordered" evidence="2">
    <location>
        <begin position="969"/>
        <end position="1000"/>
    </location>
</feature>
<feature type="compositionally biased region" description="Polar residues" evidence="2">
    <location>
        <begin position="507"/>
        <end position="517"/>
    </location>
</feature>